<dbReference type="GO" id="GO:0004518">
    <property type="term" value="F:nuclease activity"/>
    <property type="evidence" value="ECO:0007669"/>
    <property type="project" value="UniProtKB-KW"/>
</dbReference>
<protein>
    <recommendedName>
        <fullName evidence="5">Putative pre-16S rRNA nuclease</fullName>
        <ecNumber evidence="5">3.1.-.-</ecNumber>
    </recommendedName>
</protein>
<evidence type="ECO:0000259" key="6">
    <source>
        <dbReference type="SMART" id="SM00732"/>
    </source>
</evidence>
<dbReference type="GO" id="GO:0005829">
    <property type="term" value="C:cytosol"/>
    <property type="evidence" value="ECO:0007669"/>
    <property type="project" value="TreeGrafter"/>
</dbReference>
<dbReference type="SMART" id="SM00732">
    <property type="entry name" value="YqgFc"/>
    <property type="match status" value="1"/>
</dbReference>
<dbReference type="EC" id="3.1.-.-" evidence="5"/>
<dbReference type="Gene3D" id="3.30.420.140">
    <property type="entry name" value="YqgF/RNase H-like domain"/>
    <property type="match status" value="1"/>
</dbReference>
<evidence type="ECO:0000256" key="2">
    <source>
        <dbReference type="ARBA" id="ARBA00022517"/>
    </source>
</evidence>
<dbReference type="AlphaFoldDB" id="A0AB38YFZ0"/>
<comment type="subcellular location">
    <subcellularLocation>
        <location evidence="5">Cytoplasm</location>
    </subcellularLocation>
</comment>
<dbReference type="Pfam" id="PF03652">
    <property type="entry name" value="RuvX"/>
    <property type="match status" value="1"/>
</dbReference>
<dbReference type="RefSeq" id="WP_304995537.1">
    <property type="nucleotide sequence ID" value="NZ_CP101717.1"/>
</dbReference>
<dbReference type="PANTHER" id="PTHR33317:SF4">
    <property type="entry name" value="POLYNUCLEOTIDYL TRANSFERASE, RIBONUCLEASE H-LIKE SUPERFAMILY PROTEIN"/>
    <property type="match status" value="1"/>
</dbReference>
<dbReference type="GO" id="GO:0016788">
    <property type="term" value="F:hydrolase activity, acting on ester bonds"/>
    <property type="evidence" value="ECO:0007669"/>
    <property type="project" value="UniProtKB-UniRule"/>
</dbReference>
<dbReference type="GO" id="GO:0000967">
    <property type="term" value="P:rRNA 5'-end processing"/>
    <property type="evidence" value="ECO:0007669"/>
    <property type="project" value="UniProtKB-UniRule"/>
</dbReference>
<dbReference type="InterPro" id="IPR012337">
    <property type="entry name" value="RNaseH-like_sf"/>
</dbReference>
<dbReference type="EMBL" id="CP101717">
    <property type="protein sequence ID" value="WLD58251.1"/>
    <property type="molecule type" value="Genomic_DNA"/>
</dbReference>
<dbReference type="SUPFAM" id="SSF53098">
    <property type="entry name" value="Ribonuclease H-like"/>
    <property type="match status" value="1"/>
</dbReference>
<dbReference type="CDD" id="cd16964">
    <property type="entry name" value="YqgF"/>
    <property type="match status" value="1"/>
</dbReference>
<reference evidence="7" key="1">
    <citation type="submission" date="2022-07" db="EMBL/GenBank/DDBJ databases">
        <title>Complete genome sequence of Salinispirillum sp. LH10-3-1 capable of multiple carbohydrate inversion isolated from a soda lake.</title>
        <authorList>
            <person name="Liu J."/>
            <person name="Zhai Y."/>
            <person name="Zhang H."/>
            <person name="Yang H."/>
            <person name="Qu J."/>
            <person name="Li J."/>
        </authorList>
    </citation>
    <scope>NUCLEOTIDE SEQUENCE</scope>
    <source>
        <strain evidence="7">LH 10-3-1</strain>
    </source>
</reference>
<proteinExistence type="inferred from homology"/>
<comment type="similarity">
    <text evidence="5">Belongs to the YqgF HJR family.</text>
</comment>
<dbReference type="InterPro" id="IPR006641">
    <property type="entry name" value="YqgF/RNaseH-like_dom"/>
</dbReference>
<gene>
    <name evidence="7" type="primary">ruvX</name>
    <name evidence="7" type="ORF">NFC81_00310</name>
</gene>
<feature type="domain" description="YqgF/RNase H-like" evidence="6">
    <location>
        <begin position="4"/>
        <end position="104"/>
    </location>
</feature>
<organism evidence="7">
    <name type="scientific">Salinispirillum sp. LH 10-3-1</name>
    <dbReference type="NCBI Taxonomy" id="2952525"/>
    <lineage>
        <taxon>Bacteria</taxon>
        <taxon>Pseudomonadati</taxon>
        <taxon>Pseudomonadota</taxon>
        <taxon>Gammaproteobacteria</taxon>
        <taxon>Oceanospirillales</taxon>
        <taxon>Saccharospirillaceae</taxon>
        <taxon>Salinispirillum</taxon>
    </lineage>
</organism>
<evidence type="ECO:0000256" key="1">
    <source>
        <dbReference type="ARBA" id="ARBA00022490"/>
    </source>
</evidence>
<evidence type="ECO:0000313" key="7">
    <source>
        <dbReference type="EMBL" id="WLD58251.1"/>
    </source>
</evidence>
<keyword evidence="3 5" id="KW-0540">Nuclease</keyword>
<accession>A0AB38YFZ0</accession>
<evidence type="ECO:0000256" key="5">
    <source>
        <dbReference type="HAMAP-Rule" id="MF_00651"/>
    </source>
</evidence>
<name>A0AB38YFZ0_9GAMM</name>
<keyword evidence="2 5" id="KW-0690">Ribosome biogenesis</keyword>
<dbReference type="NCBIfam" id="TIGR00250">
    <property type="entry name" value="RNAse_H_YqgF"/>
    <property type="match status" value="1"/>
</dbReference>
<dbReference type="InterPro" id="IPR005227">
    <property type="entry name" value="YqgF"/>
</dbReference>
<dbReference type="HAMAP" id="MF_00651">
    <property type="entry name" value="Nuclease_YqgF"/>
    <property type="match status" value="1"/>
</dbReference>
<keyword evidence="1 5" id="KW-0963">Cytoplasm</keyword>
<evidence type="ECO:0000256" key="4">
    <source>
        <dbReference type="ARBA" id="ARBA00022801"/>
    </source>
</evidence>
<comment type="function">
    <text evidence="5">Could be a nuclease involved in processing of the 5'-end of pre-16S rRNA.</text>
</comment>
<sequence>MNELSFLVFDFGIKRMGVAAGQTVTGTARPLAPMAMQNGTPDWAAIEALLAEWKPAGVIVGLPLNMDGTASDMTRRADKFRKRVHGRFAIPALAWDERLTSDAIKRVERARGVSDFGKHSVDSQAAALIFQSWFESLDSLEHWPNHTIALPT</sequence>
<keyword evidence="4 5" id="KW-0378">Hydrolase</keyword>
<dbReference type="InterPro" id="IPR037027">
    <property type="entry name" value="YqgF/RNaseH-like_dom_sf"/>
</dbReference>
<evidence type="ECO:0000256" key="3">
    <source>
        <dbReference type="ARBA" id="ARBA00022722"/>
    </source>
</evidence>
<dbReference type="PANTHER" id="PTHR33317">
    <property type="entry name" value="POLYNUCLEOTIDYL TRANSFERASE, RIBONUCLEASE H-LIKE SUPERFAMILY PROTEIN"/>
    <property type="match status" value="1"/>
</dbReference>